<feature type="non-terminal residue" evidence="2">
    <location>
        <position position="1"/>
    </location>
</feature>
<keyword evidence="2" id="KW-0269">Exonuclease</keyword>
<dbReference type="InterPro" id="IPR026843">
    <property type="entry name" value="SbcD_C"/>
</dbReference>
<feature type="non-terminal residue" evidence="2">
    <location>
        <position position="96"/>
    </location>
</feature>
<proteinExistence type="predicted"/>
<keyword evidence="2" id="KW-0378">Hydrolase</keyword>
<evidence type="ECO:0000313" key="2">
    <source>
        <dbReference type="EMBL" id="MBN0989987.1"/>
    </source>
</evidence>
<evidence type="ECO:0000259" key="1">
    <source>
        <dbReference type="Pfam" id="PF12320"/>
    </source>
</evidence>
<sequence length="96" mass="11107">HKPRGSWLVELGAGGVGEVEWLPLPVPRELTTVRATLEELLTDERFAEHEDRWVRAEYTDPLPQRDPMRRLLARFPHCAEVRHVPVAVRGDEARTY</sequence>
<dbReference type="GO" id="GO:0004527">
    <property type="term" value="F:exonuclease activity"/>
    <property type="evidence" value="ECO:0007669"/>
    <property type="project" value="UniProtKB-KW"/>
</dbReference>
<comment type="caution">
    <text evidence="2">The sequence shown here is derived from an EMBL/GenBank/DDBJ whole genome shotgun (WGS) entry which is preliminary data.</text>
</comment>
<organism evidence="2 3">
    <name type="scientific">Amphritea pacifica</name>
    <dbReference type="NCBI Taxonomy" id="2811233"/>
    <lineage>
        <taxon>Bacteria</taxon>
        <taxon>Pseudomonadati</taxon>
        <taxon>Pseudomonadota</taxon>
        <taxon>Gammaproteobacteria</taxon>
        <taxon>Oceanospirillales</taxon>
        <taxon>Oceanospirillaceae</taxon>
        <taxon>Amphritea</taxon>
    </lineage>
</organism>
<keyword evidence="2" id="KW-0540">Nuclease</keyword>
<feature type="domain" description="Nuclease SbcCD subunit D C-terminal" evidence="1">
    <location>
        <begin position="27"/>
        <end position="87"/>
    </location>
</feature>
<name>A0ABS2WE29_9GAMM</name>
<dbReference type="EMBL" id="JAFFZP010000169">
    <property type="protein sequence ID" value="MBN0989987.1"/>
    <property type="molecule type" value="Genomic_DNA"/>
</dbReference>
<accession>A0ABS2WE29</accession>
<evidence type="ECO:0000313" key="3">
    <source>
        <dbReference type="Proteomes" id="UP000760472"/>
    </source>
</evidence>
<dbReference type="Pfam" id="PF12320">
    <property type="entry name" value="SbcD_C"/>
    <property type="match status" value="1"/>
</dbReference>
<dbReference type="RefSeq" id="WP_205214593.1">
    <property type="nucleotide sequence ID" value="NZ_JAFFZP010000169.1"/>
</dbReference>
<gene>
    <name evidence="2" type="ORF">JW498_21805</name>
</gene>
<reference evidence="2 3" key="1">
    <citation type="submission" date="2021-02" db="EMBL/GenBank/DDBJ databases">
        <title>A novel species of genus Amphritea isolated from a fishpond in China.</title>
        <authorList>
            <person name="Lu H."/>
        </authorList>
    </citation>
    <scope>NUCLEOTIDE SEQUENCE [LARGE SCALE GENOMIC DNA]</scope>
    <source>
        <strain evidence="2 3">RP18W</strain>
    </source>
</reference>
<protein>
    <submittedName>
        <fullName evidence="2">Exonuclease SbcCD subunit D C-terminal domain-containing protein</fullName>
    </submittedName>
</protein>
<dbReference type="Proteomes" id="UP000760472">
    <property type="component" value="Unassembled WGS sequence"/>
</dbReference>
<keyword evidence="3" id="KW-1185">Reference proteome</keyword>